<evidence type="ECO:0000256" key="8">
    <source>
        <dbReference type="ARBA" id="ARBA00023136"/>
    </source>
</evidence>
<dbReference type="STRING" id="1121298.SAMN05444401_0213"/>
<proteinExistence type="predicted"/>
<feature type="transmembrane region" description="Helical" evidence="9">
    <location>
        <begin position="515"/>
        <end position="533"/>
    </location>
</feature>
<evidence type="ECO:0000256" key="7">
    <source>
        <dbReference type="ARBA" id="ARBA00022989"/>
    </source>
</evidence>
<keyword evidence="4" id="KW-0762">Sugar transport</keyword>
<reference evidence="10 11" key="1">
    <citation type="submission" date="2016-11" db="EMBL/GenBank/DDBJ databases">
        <authorList>
            <person name="Jaros S."/>
            <person name="Januszkiewicz K."/>
            <person name="Wedrychowicz H."/>
        </authorList>
    </citation>
    <scope>NUCLEOTIDE SEQUENCE [LARGE SCALE GENOMIC DNA]</scope>
    <source>
        <strain evidence="10 11">DSM 21864</strain>
    </source>
</reference>
<keyword evidence="8 9" id="KW-0472">Membrane</keyword>
<keyword evidence="11" id="KW-1185">Reference proteome</keyword>
<dbReference type="InterPro" id="IPR050303">
    <property type="entry name" value="GatZ_KbaZ_carbometab"/>
</dbReference>
<keyword evidence="3" id="KW-1003">Cell membrane</keyword>
<accession>A0A1M6NH56</accession>
<feature type="transmembrane region" description="Helical" evidence="9">
    <location>
        <begin position="6"/>
        <end position="26"/>
    </location>
</feature>
<keyword evidence="7 9" id="KW-1133">Transmembrane helix</keyword>
<keyword evidence="2" id="KW-0813">Transport</keyword>
<dbReference type="PROSITE" id="PS51108">
    <property type="entry name" value="PTS_EIID"/>
    <property type="match status" value="1"/>
</dbReference>
<dbReference type="PANTHER" id="PTHR32502:SF23">
    <property type="entry name" value="TRANSPORT PROTEIN, PTS SYSTEM"/>
    <property type="match status" value="1"/>
</dbReference>
<dbReference type="EMBL" id="FQZO01000011">
    <property type="protein sequence ID" value="SHJ95030.1"/>
    <property type="molecule type" value="Genomic_DNA"/>
</dbReference>
<name>A0A1M6NH56_9CLOT</name>
<dbReference type="PROSITE" id="PS51106">
    <property type="entry name" value="PTS_EIIC_TYPE_4"/>
    <property type="match status" value="1"/>
</dbReference>
<evidence type="ECO:0000256" key="2">
    <source>
        <dbReference type="ARBA" id="ARBA00022448"/>
    </source>
</evidence>
<dbReference type="Proteomes" id="UP000184080">
    <property type="component" value="Unassembled WGS sequence"/>
</dbReference>
<sequence length="535" mass="58013">MNTVTALLLSIFIAILMVENYGYGYWMISRPVVGGAIVGLLMGDITTGLIVGGSVELMYMGILPIGGSVPPNAQIAGMLSTVFAITNGGNPEIGIALALPIGMLAQILIMLAWNINIFLMHVADKHLQKGEIRKVELIHLSGLITFFMVFFIPTFLAINFGSDYVNQVVSSMPTVLVDGLKVASGILPAVGMAMLLKMMNFRKYWSFFLIGFVFSVYLKLNVLAVSLIGVGIIAAVFALRGDSKKAEADDFDDFGDEEEDAEDLAGKIGGILTKKELVKTYIRSFFSMTSINYERYTSLGFCYAMIPALKKLYPNREDLHEALLRHNEFFNCHPYTGNAILGVSLALEEQKAMGKPITAEAISSAKAALMGPLSGIGDSIFKATFMTIFAAIGAGMALEGNILGPVVFLVPNVALNVLSRWYFIKYGHKLGTSLVSKMKSSDILEKFVEGATIVGMMVVGAMIVSFVKINIAYVWKFGGKEIVVQDLINAIIPSLLPILVVLGFYNILKKNKKGMYICVLASFILGILGKAVGMF</sequence>
<keyword evidence="6 9" id="KW-0812">Transmembrane</keyword>
<protein>
    <submittedName>
        <fullName evidence="10">PTS system, mannose-specific IID component</fullName>
    </submittedName>
</protein>
<evidence type="ECO:0000256" key="1">
    <source>
        <dbReference type="ARBA" id="ARBA00004651"/>
    </source>
</evidence>
<dbReference type="GO" id="GO:0009401">
    <property type="term" value="P:phosphoenolpyruvate-dependent sugar phosphotransferase system"/>
    <property type="evidence" value="ECO:0007669"/>
    <property type="project" value="UniProtKB-KW"/>
</dbReference>
<evidence type="ECO:0000256" key="4">
    <source>
        <dbReference type="ARBA" id="ARBA00022597"/>
    </source>
</evidence>
<evidence type="ECO:0000256" key="6">
    <source>
        <dbReference type="ARBA" id="ARBA00022692"/>
    </source>
</evidence>
<feature type="transmembrane region" description="Helical" evidence="9">
    <location>
        <begin position="204"/>
        <end position="237"/>
    </location>
</feature>
<dbReference type="Pfam" id="PF03609">
    <property type="entry name" value="EII-Sor"/>
    <property type="match status" value="1"/>
</dbReference>
<dbReference type="RefSeq" id="WP_073012066.1">
    <property type="nucleotide sequence ID" value="NZ_FQZO01000011.1"/>
</dbReference>
<evidence type="ECO:0000256" key="3">
    <source>
        <dbReference type="ARBA" id="ARBA00022475"/>
    </source>
</evidence>
<dbReference type="OrthoDB" id="9795582at2"/>
<dbReference type="PANTHER" id="PTHR32502">
    <property type="entry name" value="N-ACETYLGALACTOSAMINE PERMEASE II COMPONENT-RELATED"/>
    <property type="match status" value="1"/>
</dbReference>
<feature type="transmembrane region" description="Helical" evidence="9">
    <location>
        <begin position="447"/>
        <end position="467"/>
    </location>
</feature>
<organism evidence="10 11">
    <name type="scientific">Clostridium amylolyticum</name>
    <dbReference type="NCBI Taxonomy" id="1121298"/>
    <lineage>
        <taxon>Bacteria</taxon>
        <taxon>Bacillati</taxon>
        <taxon>Bacillota</taxon>
        <taxon>Clostridia</taxon>
        <taxon>Eubacteriales</taxon>
        <taxon>Clostridiaceae</taxon>
        <taxon>Clostridium</taxon>
    </lineage>
</organism>
<dbReference type="InterPro" id="IPR004700">
    <property type="entry name" value="PTS_IIC_man"/>
</dbReference>
<feature type="transmembrane region" description="Helical" evidence="9">
    <location>
        <begin position="487"/>
        <end position="508"/>
    </location>
</feature>
<keyword evidence="5" id="KW-0598">Phosphotransferase system</keyword>
<dbReference type="InterPro" id="IPR004704">
    <property type="entry name" value="PTS_IID_man"/>
</dbReference>
<feature type="transmembrane region" description="Helical" evidence="9">
    <location>
        <begin position="379"/>
        <end position="396"/>
    </location>
</feature>
<feature type="transmembrane region" description="Helical" evidence="9">
    <location>
        <begin position="33"/>
        <end position="55"/>
    </location>
</feature>
<feature type="transmembrane region" description="Helical" evidence="9">
    <location>
        <begin position="402"/>
        <end position="423"/>
    </location>
</feature>
<evidence type="ECO:0000313" key="11">
    <source>
        <dbReference type="Proteomes" id="UP000184080"/>
    </source>
</evidence>
<evidence type="ECO:0000256" key="5">
    <source>
        <dbReference type="ARBA" id="ARBA00022683"/>
    </source>
</evidence>
<comment type="subcellular location">
    <subcellularLocation>
        <location evidence="1">Cell membrane</location>
        <topology evidence="1">Multi-pass membrane protein</topology>
    </subcellularLocation>
</comment>
<evidence type="ECO:0000256" key="9">
    <source>
        <dbReference type="SAM" id="Phobius"/>
    </source>
</evidence>
<feature type="transmembrane region" description="Helical" evidence="9">
    <location>
        <begin position="137"/>
        <end position="158"/>
    </location>
</feature>
<dbReference type="AlphaFoldDB" id="A0A1M6NH56"/>
<evidence type="ECO:0000313" key="10">
    <source>
        <dbReference type="EMBL" id="SHJ95030.1"/>
    </source>
</evidence>
<gene>
    <name evidence="10" type="ORF">SAMN05444401_0213</name>
</gene>
<feature type="transmembrane region" description="Helical" evidence="9">
    <location>
        <begin position="93"/>
        <end position="116"/>
    </location>
</feature>
<dbReference type="Pfam" id="PF03613">
    <property type="entry name" value="EIID-AGA"/>
    <property type="match status" value="1"/>
</dbReference>
<dbReference type="GO" id="GO:0005886">
    <property type="term" value="C:plasma membrane"/>
    <property type="evidence" value="ECO:0007669"/>
    <property type="project" value="UniProtKB-SubCell"/>
</dbReference>